<keyword evidence="2" id="KW-0805">Transcription regulation</keyword>
<keyword evidence="3" id="KW-0238">DNA-binding</keyword>
<dbReference type="GO" id="GO:0000981">
    <property type="term" value="F:DNA-binding transcription factor activity, RNA polymerase II-specific"/>
    <property type="evidence" value="ECO:0007669"/>
    <property type="project" value="InterPro"/>
</dbReference>
<dbReference type="Pfam" id="PF11951">
    <property type="entry name" value="Fungal_trans_2"/>
    <property type="match status" value="2"/>
</dbReference>
<gene>
    <name evidence="7" type="ORF">GQ26_0590360</name>
</gene>
<dbReference type="InterPro" id="IPR001138">
    <property type="entry name" value="Zn2Cys6_DnaBD"/>
</dbReference>
<name>A0A093UMI4_TALMA</name>
<dbReference type="PANTHER" id="PTHR37534:SF49">
    <property type="entry name" value="LYSINE BIOSYNTHESIS REGULATORY PROTEIN LYS14"/>
    <property type="match status" value="1"/>
</dbReference>
<evidence type="ECO:0000256" key="4">
    <source>
        <dbReference type="ARBA" id="ARBA00023163"/>
    </source>
</evidence>
<dbReference type="AlphaFoldDB" id="A0A093UMI4"/>
<evidence type="ECO:0000256" key="2">
    <source>
        <dbReference type="ARBA" id="ARBA00023015"/>
    </source>
</evidence>
<evidence type="ECO:0000259" key="6">
    <source>
        <dbReference type="PROSITE" id="PS50048"/>
    </source>
</evidence>
<keyword evidence="4" id="KW-0804">Transcription</keyword>
<dbReference type="GO" id="GO:0045944">
    <property type="term" value="P:positive regulation of transcription by RNA polymerase II"/>
    <property type="evidence" value="ECO:0007669"/>
    <property type="project" value="TreeGrafter"/>
</dbReference>
<dbReference type="GO" id="GO:0005634">
    <property type="term" value="C:nucleus"/>
    <property type="evidence" value="ECO:0007669"/>
    <property type="project" value="UniProtKB-SubCell"/>
</dbReference>
<dbReference type="PROSITE" id="PS50048">
    <property type="entry name" value="ZN2_CY6_FUNGAL_2"/>
    <property type="match status" value="1"/>
</dbReference>
<sequence length="540" mass="60968">MVVILVEFSQNLRDLLGLSTEYSNKNRNNSGRRVKHSRGGCSTCKQRKIRCPENKPICNRCISDNRVCNYGIQLQWEDDSRKRGIKHGRTTRADRVALSAAKTTTWLGFPRGQGGRYFLNTFTSDIDGKFVVPVMQGLDFERDMIWKRDAMLHITPTRMPTLNFAALRNETLDMDGILFDYYDRSVSHSIVLLDSPTNLFRNLILPLATTNETVMHMVLALSALSLAATGQTQYYPLALRHKQRSMRLIREQIASNAISAANDANVIVILMLSVFEISDNCQVSWSTHLCAAVDLMRLAGSRSSAPMQINSQVIEFVSRFFLVKDALGRSACRKVAKVMHERDPAANKRTWHSETRQVEEQLDTLIQLLPPTYLQHMDALNAEILTPPPTSSGDPIAILLNTSLLIQTAAKLFFQATLRSLNPQTPQARSLITEIIGYTQQLSPTHLRSAHLWSLFVGAVYSTGDDDERVWFLDQFDILEKKSQGLVARGVLTRVKEIVDNVWKRRDLDCDVIGVWESQGDRIGDWEKYVQPLSEGLSLG</sequence>
<dbReference type="SMART" id="SM00066">
    <property type="entry name" value="GAL4"/>
    <property type="match status" value="1"/>
</dbReference>
<dbReference type="CDD" id="cd00067">
    <property type="entry name" value="GAL4"/>
    <property type="match status" value="1"/>
</dbReference>
<proteinExistence type="predicted"/>
<comment type="caution">
    <text evidence="7">The sequence shown here is derived from an EMBL/GenBank/DDBJ whole genome shotgun (WGS) entry which is preliminary data.</text>
</comment>
<evidence type="ECO:0000256" key="5">
    <source>
        <dbReference type="ARBA" id="ARBA00023242"/>
    </source>
</evidence>
<dbReference type="GO" id="GO:0000976">
    <property type="term" value="F:transcription cis-regulatory region binding"/>
    <property type="evidence" value="ECO:0007669"/>
    <property type="project" value="TreeGrafter"/>
</dbReference>
<evidence type="ECO:0000256" key="3">
    <source>
        <dbReference type="ARBA" id="ARBA00023125"/>
    </source>
</evidence>
<dbReference type="GO" id="GO:0008270">
    <property type="term" value="F:zinc ion binding"/>
    <property type="evidence" value="ECO:0007669"/>
    <property type="project" value="InterPro"/>
</dbReference>
<dbReference type="EMBL" id="JPOX01000059">
    <property type="protein sequence ID" value="KFX41477.1"/>
    <property type="molecule type" value="Genomic_DNA"/>
</dbReference>
<dbReference type="PRINTS" id="PR00755">
    <property type="entry name" value="AFLATOXINBRP"/>
</dbReference>
<dbReference type="Pfam" id="PF00172">
    <property type="entry name" value="Zn_clus"/>
    <property type="match status" value="1"/>
</dbReference>
<protein>
    <submittedName>
        <fullName evidence="7">Adhesion and hyphal regulator 1</fullName>
    </submittedName>
</protein>
<evidence type="ECO:0000313" key="7">
    <source>
        <dbReference type="EMBL" id="KFX41477.1"/>
    </source>
</evidence>
<feature type="domain" description="Zn(2)-C6 fungal-type" evidence="6">
    <location>
        <begin position="40"/>
        <end position="70"/>
    </location>
</feature>
<dbReference type="InterPro" id="IPR036864">
    <property type="entry name" value="Zn2-C6_fun-type_DNA-bd_sf"/>
</dbReference>
<dbReference type="Gene3D" id="4.10.240.10">
    <property type="entry name" value="Zn(2)-C6 fungal-type DNA-binding domain"/>
    <property type="match status" value="1"/>
</dbReference>
<organism evidence="7">
    <name type="scientific">Talaromyces marneffei PM1</name>
    <dbReference type="NCBI Taxonomy" id="1077442"/>
    <lineage>
        <taxon>Eukaryota</taxon>
        <taxon>Fungi</taxon>
        <taxon>Dikarya</taxon>
        <taxon>Ascomycota</taxon>
        <taxon>Pezizomycotina</taxon>
        <taxon>Eurotiomycetes</taxon>
        <taxon>Eurotiomycetidae</taxon>
        <taxon>Eurotiales</taxon>
        <taxon>Trichocomaceae</taxon>
        <taxon>Talaromyces</taxon>
        <taxon>Talaromyces sect. Talaromyces</taxon>
    </lineage>
</organism>
<dbReference type="PROSITE" id="PS00463">
    <property type="entry name" value="ZN2_CY6_FUNGAL_1"/>
    <property type="match status" value="1"/>
</dbReference>
<accession>A0A093UMI4</accession>
<dbReference type="PANTHER" id="PTHR37534">
    <property type="entry name" value="TRANSCRIPTIONAL ACTIVATOR PROTEIN UGA3"/>
    <property type="match status" value="1"/>
</dbReference>
<dbReference type="InterPro" id="IPR021858">
    <property type="entry name" value="Fun_TF"/>
</dbReference>
<keyword evidence="5" id="KW-0539">Nucleus</keyword>
<evidence type="ECO:0000256" key="1">
    <source>
        <dbReference type="ARBA" id="ARBA00004123"/>
    </source>
</evidence>
<reference evidence="7" key="1">
    <citation type="journal article" date="2014" name="PLoS Genet.">
        <title>Signature Gene Expression Reveals Novel Clues to the Molecular Mechanisms of Dimorphic Transition in Penicillium marneffei.</title>
        <authorList>
            <person name="Yang E."/>
            <person name="Wang G."/>
            <person name="Cai J."/>
            <person name="Woo P.C."/>
            <person name="Lau S.K."/>
            <person name="Yuen K.-Y."/>
            <person name="Chow W.-N."/>
            <person name="Lin X."/>
        </authorList>
    </citation>
    <scope>NUCLEOTIDE SEQUENCE [LARGE SCALE GENOMIC DNA]</scope>
    <source>
        <strain evidence="7">PM1</strain>
    </source>
</reference>
<dbReference type="SUPFAM" id="SSF57701">
    <property type="entry name" value="Zn2/Cys6 DNA-binding domain"/>
    <property type="match status" value="1"/>
</dbReference>
<comment type="subcellular location">
    <subcellularLocation>
        <location evidence="1">Nucleus</location>
    </subcellularLocation>
</comment>